<dbReference type="PANTHER" id="PTHR43654:SF1">
    <property type="entry name" value="ISOPENTENYL PHOSPHATE KINASE"/>
    <property type="match status" value="1"/>
</dbReference>
<dbReference type="InterPro" id="IPR036393">
    <property type="entry name" value="AceGlu_kinase-like_sf"/>
</dbReference>
<dbReference type="Proteomes" id="UP001596060">
    <property type="component" value="Unassembled WGS sequence"/>
</dbReference>
<dbReference type="Pfam" id="PF01472">
    <property type="entry name" value="PUA"/>
    <property type="match status" value="1"/>
</dbReference>
<evidence type="ECO:0000259" key="9">
    <source>
        <dbReference type="SMART" id="SM00359"/>
    </source>
</evidence>
<dbReference type="InterPro" id="IPR011529">
    <property type="entry name" value="Glu_5kinase"/>
</dbReference>
<dbReference type="InterPro" id="IPR005715">
    <property type="entry name" value="Glu_5kinase/COase_Synthase"/>
</dbReference>
<evidence type="ECO:0000313" key="10">
    <source>
        <dbReference type="EMBL" id="MFC5505542.1"/>
    </source>
</evidence>
<reference evidence="11" key="1">
    <citation type="journal article" date="2019" name="Int. J. Syst. Evol. Microbiol.">
        <title>The Global Catalogue of Microorganisms (GCM) 10K type strain sequencing project: providing services to taxonomists for standard genome sequencing and annotation.</title>
        <authorList>
            <consortium name="The Broad Institute Genomics Platform"/>
            <consortium name="The Broad Institute Genome Sequencing Center for Infectious Disease"/>
            <person name="Wu L."/>
            <person name="Ma J."/>
        </authorList>
    </citation>
    <scope>NUCLEOTIDE SEQUENCE [LARGE SCALE GENOMIC DNA]</scope>
    <source>
        <strain evidence="11">CCUG 43117</strain>
    </source>
</reference>
<dbReference type="InterPro" id="IPR036974">
    <property type="entry name" value="PUA_sf"/>
</dbReference>
<organism evidence="10 11">
    <name type="scientific">Bosea massiliensis</name>
    <dbReference type="NCBI Taxonomy" id="151419"/>
    <lineage>
        <taxon>Bacteria</taxon>
        <taxon>Pseudomonadati</taxon>
        <taxon>Pseudomonadota</taxon>
        <taxon>Alphaproteobacteria</taxon>
        <taxon>Hyphomicrobiales</taxon>
        <taxon>Boseaceae</taxon>
        <taxon>Bosea</taxon>
    </lineage>
</organism>
<feature type="binding site" evidence="8">
    <location>
        <position position="175"/>
    </location>
    <ligand>
        <name>substrate</name>
    </ligand>
</feature>
<dbReference type="SUPFAM" id="SSF88697">
    <property type="entry name" value="PUA domain-like"/>
    <property type="match status" value="1"/>
</dbReference>
<keyword evidence="11" id="KW-1185">Reference proteome</keyword>
<dbReference type="SMART" id="SM00359">
    <property type="entry name" value="PUA"/>
    <property type="match status" value="1"/>
</dbReference>
<comment type="catalytic activity">
    <reaction evidence="8">
        <text>L-glutamate + ATP = L-glutamyl 5-phosphate + ADP</text>
        <dbReference type="Rhea" id="RHEA:14877"/>
        <dbReference type="ChEBI" id="CHEBI:29985"/>
        <dbReference type="ChEBI" id="CHEBI:30616"/>
        <dbReference type="ChEBI" id="CHEBI:58274"/>
        <dbReference type="ChEBI" id="CHEBI:456216"/>
        <dbReference type="EC" id="2.7.2.11"/>
    </reaction>
</comment>
<keyword evidence="6 8" id="KW-0418">Kinase</keyword>
<dbReference type="InterPro" id="IPR001057">
    <property type="entry name" value="Glu/AcGlu_kinase"/>
</dbReference>
<keyword evidence="1 8" id="KW-0963">Cytoplasm</keyword>
<feature type="binding site" evidence="8">
    <location>
        <position position="76"/>
    </location>
    <ligand>
        <name>substrate</name>
    </ligand>
</feature>
<keyword evidence="7 8" id="KW-0067">ATP-binding</keyword>
<dbReference type="EC" id="2.7.2.11" evidence="8"/>
<dbReference type="PIRSF" id="PIRSF000729">
    <property type="entry name" value="GK"/>
    <property type="match status" value="1"/>
</dbReference>
<dbReference type="PROSITE" id="PS00902">
    <property type="entry name" value="GLUTAMATE_5_KINASE"/>
    <property type="match status" value="1"/>
</dbReference>
<evidence type="ECO:0000256" key="4">
    <source>
        <dbReference type="ARBA" id="ARBA00022679"/>
    </source>
</evidence>
<dbReference type="InterPro" id="IPR041739">
    <property type="entry name" value="G5K_ProB"/>
</dbReference>
<feature type="binding site" evidence="8">
    <location>
        <begin position="195"/>
        <end position="196"/>
    </location>
    <ligand>
        <name>ATP</name>
        <dbReference type="ChEBI" id="CHEBI:30616"/>
    </ligand>
</feature>
<comment type="subcellular location">
    <subcellularLocation>
        <location evidence="8">Cytoplasm</location>
    </subcellularLocation>
</comment>
<dbReference type="GO" id="GO:0004349">
    <property type="term" value="F:glutamate 5-kinase activity"/>
    <property type="evidence" value="ECO:0007669"/>
    <property type="project" value="UniProtKB-EC"/>
</dbReference>
<comment type="caution">
    <text evidence="8">Lacks conserved residue(s) required for the propagation of feature annotation.</text>
</comment>
<accession>A0ABW0P0E6</accession>
<evidence type="ECO:0000313" key="11">
    <source>
        <dbReference type="Proteomes" id="UP001596060"/>
    </source>
</evidence>
<dbReference type="InterPro" id="IPR001048">
    <property type="entry name" value="Asp/Glu/Uridylate_kinase"/>
</dbReference>
<dbReference type="InterPro" id="IPR002478">
    <property type="entry name" value="PUA"/>
</dbReference>
<feature type="binding site" evidence="8">
    <location>
        <position position="35"/>
    </location>
    <ligand>
        <name>ATP</name>
        <dbReference type="ChEBI" id="CHEBI:30616"/>
    </ligand>
</feature>
<dbReference type="Pfam" id="PF00696">
    <property type="entry name" value="AA_kinase"/>
    <property type="match status" value="1"/>
</dbReference>
<comment type="caution">
    <text evidence="10">The sequence shown here is derived from an EMBL/GenBank/DDBJ whole genome shotgun (WGS) entry which is preliminary data.</text>
</comment>
<keyword evidence="2 8" id="KW-0028">Amino-acid biosynthesis</keyword>
<comment type="function">
    <text evidence="8">Catalyzes the transfer of a phosphate group to glutamate to form L-glutamate 5-phosphate.</text>
</comment>
<comment type="pathway">
    <text evidence="8">Amino-acid biosynthesis; L-proline biosynthesis; L-glutamate 5-semialdehyde from L-glutamate: step 1/2.</text>
</comment>
<dbReference type="Gene3D" id="3.40.1160.10">
    <property type="entry name" value="Acetylglutamate kinase-like"/>
    <property type="match status" value="1"/>
</dbReference>
<dbReference type="EMBL" id="JBHSLU010000018">
    <property type="protein sequence ID" value="MFC5505542.1"/>
    <property type="molecule type" value="Genomic_DNA"/>
</dbReference>
<dbReference type="RefSeq" id="WP_082735247.1">
    <property type="nucleotide sequence ID" value="NZ_JBHSLU010000018.1"/>
</dbReference>
<proteinExistence type="inferred from homology"/>
<dbReference type="PRINTS" id="PR00474">
    <property type="entry name" value="GLU5KINASE"/>
</dbReference>
<evidence type="ECO:0000256" key="6">
    <source>
        <dbReference type="ARBA" id="ARBA00022777"/>
    </source>
</evidence>
<feature type="binding site" evidence="8">
    <location>
        <position position="163"/>
    </location>
    <ligand>
        <name>substrate</name>
    </ligand>
</feature>
<dbReference type="CDD" id="cd21157">
    <property type="entry name" value="PUA_G5K"/>
    <property type="match status" value="1"/>
</dbReference>
<evidence type="ECO:0000256" key="1">
    <source>
        <dbReference type="ARBA" id="ARBA00022490"/>
    </source>
</evidence>
<evidence type="ECO:0000256" key="8">
    <source>
        <dbReference type="HAMAP-Rule" id="MF_00456"/>
    </source>
</evidence>
<keyword evidence="5 8" id="KW-0547">Nucleotide-binding</keyword>
<gene>
    <name evidence="8 10" type="primary">proB</name>
    <name evidence="10" type="ORF">ACFPN9_09760</name>
</gene>
<dbReference type="HAMAP" id="MF_00456">
    <property type="entry name" value="ProB"/>
    <property type="match status" value="1"/>
</dbReference>
<evidence type="ECO:0000256" key="3">
    <source>
        <dbReference type="ARBA" id="ARBA00022650"/>
    </source>
</evidence>
<dbReference type="CDD" id="cd04242">
    <property type="entry name" value="AAK_G5K_ProB"/>
    <property type="match status" value="1"/>
</dbReference>
<evidence type="ECO:0000256" key="7">
    <source>
        <dbReference type="ARBA" id="ARBA00022840"/>
    </source>
</evidence>
<feature type="domain" description="PUA" evidence="9">
    <location>
        <begin position="302"/>
        <end position="384"/>
    </location>
</feature>
<keyword evidence="3 8" id="KW-0641">Proline biosynthesis</keyword>
<dbReference type="PROSITE" id="PS50890">
    <property type="entry name" value="PUA"/>
    <property type="match status" value="1"/>
</dbReference>
<dbReference type="PANTHER" id="PTHR43654">
    <property type="entry name" value="GLUTAMATE 5-KINASE"/>
    <property type="match status" value="1"/>
</dbReference>
<evidence type="ECO:0000256" key="2">
    <source>
        <dbReference type="ARBA" id="ARBA00022605"/>
    </source>
</evidence>
<protein>
    <recommendedName>
        <fullName evidence="8">Glutamate 5-kinase</fullName>
        <ecNumber evidence="8">2.7.2.11</ecNumber>
    </recommendedName>
    <alternativeName>
        <fullName evidence="8">Gamma-glutamyl kinase</fullName>
        <shortName evidence="8">GK</shortName>
    </alternativeName>
</protein>
<dbReference type="Gene3D" id="2.30.130.10">
    <property type="entry name" value="PUA domain"/>
    <property type="match status" value="1"/>
</dbReference>
<evidence type="ECO:0000256" key="5">
    <source>
        <dbReference type="ARBA" id="ARBA00022741"/>
    </source>
</evidence>
<dbReference type="InterPro" id="IPR015947">
    <property type="entry name" value="PUA-like_sf"/>
</dbReference>
<keyword evidence="4 8" id="KW-0808">Transferase</keyword>
<dbReference type="InterPro" id="IPR019797">
    <property type="entry name" value="Glutamate_5-kinase_CS"/>
</dbReference>
<dbReference type="SUPFAM" id="SSF53633">
    <property type="entry name" value="Carbamate kinase-like"/>
    <property type="match status" value="1"/>
</dbReference>
<comment type="similarity">
    <text evidence="8">Belongs to the glutamate 5-kinase family.</text>
</comment>
<name>A0ABW0P0E6_9HYPH</name>
<dbReference type="NCBIfam" id="TIGR01027">
    <property type="entry name" value="proB"/>
    <property type="match status" value="1"/>
</dbReference>
<sequence>MTRFSPRGWRRNRNPADFLSVQTPSLNQFRRIVVKVGSSLLVDRDRGRLRQAWLAALAEDLADLHQRGADVLVVSSGAIALGRTVLGLPSGPLRLEESQAAAAVGQIALARTWAEALGHHALTAGQILLTLADTEERRRYLNARATLGRLLDLRAVPVINENDTVATTEIRYGDNDRLAARVATMAGADLLVLFSDIDGLYTAPPARDPAARHIPVVERITPEIDAMAGGAASELSRGGMRTKIEAGKIAASGGTHMLIADGRGKNPLSAITQGARCTWFLTASTPATARKTWIAGSLEPRGTLHVDAGAARALAGGASLLPVGVSRIEGEFARGDAVLIRDGDGRLLGRGLVAYDAAEAALVLGKASRDIAAILGYPGRAEMIHRDDMALGVS</sequence>